<accession>A0A916XL90</accession>
<proteinExistence type="predicted"/>
<keyword evidence="2" id="KW-1185">Reference proteome</keyword>
<evidence type="ECO:0000313" key="1">
    <source>
        <dbReference type="EMBL" id="GGC80521.1"/>
    </source>
</evidence>
<sequence>MSGEVTGAQIKAGRALLQWSAEELAAHCGLSAATIATVERGAAVQDGDEAYGVVIRTLRAHGVHFQDGGGARLEAAVGSVEPDQLNAQNDT</sequence>
<dbReference type="RefSeq" id="WP_188611250.1">
    <property type="nucleotide sequence ID" value="NZ_BMGG01000008.1"/>
</dbReference>
<dbReference type="GO" id="GO:0003677">
    <property type="term" value="F:DNA binding"/>
    <property type="evidence" value="ECO:0007669"/>
    <property type="project" value="InterPro"/>
</dbReference>
<organism evidence="1 2">
    <name type="scientific">Chelatococcus reniformis</name>
    <dbReference type="NCBI Taxonomy" id="1494448"/>
    <lineage>
        <taxon>Bacteria</taxon>
        <taxon>Pseudomonadati</taxon>
        <taxon>Pseudomonadota</taxon>
        <taxon>Alphaproteobacteria</taxon>
        <taxon>Hyphomicrobiales</taxon>
        <taxon>Chelatococcaceae</taxon>
        <taxon>Chelatococcus</taxon>
    </lineage>
</organism>
<reference evidence="1" key="1">
    <citation type="journal article" date="2014" name="Int. J. Syst. Evol. Microbiol.">
        <title>Complete genome sequence of Corynebacterium casei LMG S-19264T (=DSM 44701T), isolated from a smear-ripened cheese.</title>
        <authorList>
            <consortium name="US DOE Joint Genome Institute (JGI-PGF)"/>
            <person name="Walter F."/>
            <person name="Albersmeier A."/>
            <person name="Kalinowski J."/>
            <person name="Ruckert C."/>
        </authorList>
    </citation>
    <scope>NUCLEOTIDE SEQUENCE</scope>
    <source>
        <strain evidence="1">CGMCC 1.12919</strain>
    </source>
</reference>
<name>A0A916XL90_9HYPH</name>
<dbReference type="EMBL" id="BMGG01000008">
    <property type="protein sequence ID" value="GGC80521.1"/>
    <property type="molecule type" value="Genomic_DNA"/>
</dbReference>
<dbReference type="SUPFAM" id="SSF47413">
    <property type="entry name" value="lambda repressor-like DNA-binding domains"/>
    <property type="match status" value="1"/>
</dbReference>
<dbReference type="Proteomes" id="UP000637002">
    <property type="component" value="Unassembled WGS sequence"/>
</dbReference>
<evidence type="ECO:0000313" key="2">
    <source>
        <dbReference type="Proteomes" id="UP000637002"/>
    </source>
</evidence>
<dbReference type="InterPro" id="IPR010982">
    <property type="entry name" value="Lambda_DNA-bd_dom_sf"/>
</dbReference>
<dbReference type="InterPro" id="IPR001387">
    <property type="entry name" value="Cro/C1-type_HTH"/>
</dbReference>
<gene>
    <name evidence="1" type="ORF">GCM10010994_43170</name>
</gene>
<reference evidence="1" key="2">
    <citation type="submission" date="2020-09" db="EMBL/GenBank/DDBJ databases">
        <authorList>
            <person name="Sun Q."/>
            <person name="Zhou Y."/>
        </authorList>
    </citation>
    <scope>NUCLEOTIDE SEQUENCE</scope>
    <source>
        <strain evidence="1">CGMCC 1.12919</strain>
    </source>
</reference>
<comment type="caution">
    <text evidence="1">The sequence shown here is derived from an EMBL/GenBank/DDBJ whole genome shotgun (WGS) entry which is preliminary data.</text>
</comment>
<dbReference type="CDD" id="cd00093">
    <property type="entry name" value="HTH_XRE"/>
    <property type="match status" value="1"/>
</dbReference>
<protein>
    <submittedName>
        <fullName evidence="1">Uncharacterized protein</fullName>
    </submittedName>
</protein>
<dbReference type="Gene3D" id="1.10.260.40">
    <property type="entry name" value="lambda repressor-like DNA-binding domains"/>
    <property type="match status" value="1"/>
</dbReference>
<dbReference type="AlphaFoldDB" id="A0A916XL90"/>